<name>A0A2R6WW74_MARPO</name>
<protein>
    <submittedName>
        <fullName evidence="2">Uncharacterized protein</fullName>
    </submittedName>
</protein>
<keyword evidence="3" id="KW-1185">Reference proteome</keyword>
<feature type="compositionally biased region" description="Low complexity" evidence="1">
    <location>
        <begin position="33"/>
        <end position="47"/>
    </location>
</feature>
<sequence length="91" mass="9688">MAARARPVSRDRRSRTVLPIERGNRSKVGGISEPRWARAPPAGWAGEGSIVRTDCPGHSEGNETASGIHPAVVSNTQAFLSRSAVAFPLKI</sequence>
<evidence type="ECO:0000313" key="3">
    <source>
        <dbReference type="Proteomes" id="UP000244005"/>
    </source>
</evidence>
<gene>
    <name evidence="2" type="ORF">MARPO_0053s0035</name>
</gene>
<organism evidence="2 3">
    <name type="scientific">Marchantia polymorpha</name>
    <name type="common">Common liverwort</name>
    <name type="synonym">Marchantia aquatica</name>
    <dbReference type="NCBI Taxonomy" id="3197"/>
    <lineage>
        <taxon>Eukaryota</taxon>
        <taxon>Viridiplantae</taxon>
        <taxon>Streptophyta</taxon>
        <taxon>Embryophyta</taxon>
        <taxon>Marchantiophyta</taxon>
        <taxon>Marchantiopsida</taxon>
        <taxon>Marchantiidae</taxon>
        <taxon>Marchantiales</taxon>
        <taxon>Marchantiaceae</taxon>
        <taxon>Marchantia</taxon>
    </lineage>
</organism>
<dbReference type="AlphaFoldDB" id="A0A2R6WW74"/>
<dbReference type="EMBL" id="KZ772725">
    <property type="protein sequence ID" value="PTQ38089.1"/>
    <property type="molecule type" value="Genomic_DNA"/>
</dbReference>
<dbReference type="Gramene" id="Mp6g07210.1">
    <property type="protein sequence ID" value="Mp6g07210.1.cds1"/>
    <property type="gene ID" value="Mp6g07210"/>
</dbReference>
<dbReference type="Proteomes" id="UP000244005">
    <property type="component" value="Unassembled WGS sequence"/>
</dbReference>
<reference evidence="3" key="1">
    <citation type="journal article" date="2017" name="Cell">
        <title>Insights into land plant evolution garnered from the Marchantia polymorpha genome.</title>
        <authorList>
            <person name="Bowman J.L."/>
            <person name="Kohchi T."/>
            <person name="Yamato K.T."/>
            <person name="Jenkins J."/>
            <person name="Shu S."/>
            <person name="Ishizaki K."/>
            <person name="Yamaoka S."/>
            <person name="Nishihama R."/>
            <person name="Nakamura Y."/>
            <person name="Berger F."/>
            <person name="Adam C."/>
            <person name="Aki S.S."/>
            <person name="Althoff F."/>
            <person name="Araki T."/>
            <person name="Arteaga-Vazquez M.A."/>
            <person name="Balasubrmanian S."/>
            <person name="Barry K."/>
            <person name="Bauer D."/>
            <person name="Boehm C.R."/>
            <person name="Briginshaw L."/>
            <person name="Caballero-Perez J."/>
            <person name="Catarino B."/>
            <person name="Chen F."/>
            <person name="Chiyoda S."/>
            <person name="Chovatia M."/>
            <person name="Davies K.M."/>
            <person name="Delmans M."/>
            <person name="Demura T."/>
            <person name="Dierschke T."/>
            <person name="Dolan L."/>
            <person name="Dorantes-Acosta A.E."/>
            <person name="Eklund D.M."/>
            <person name="Florent S.N."/>
            <person name="Flores-Sandoval E."/>
            <person name="Fujiyama A."/>
            <person name="Fukuzawa H."/>
            <person name="Galik B."/>
            <person name="Grimanelli D."/>
            <person name="Grimwood J."/>
            <person name="Grossniklaus U."/>
            <person name="Hamada T."/>
            <person name="Haseloff J."/>
            <person name="Hetherington A.J."/>
            <person name="Higo A."/>
            <person name="Hirakawa Y."/>
            <person name="Hundley H.N."/>
            <person name="Ikeda Y."/>
            <person name="Inoue K."/>
            <person name="Inoue S.I."/>
            <person name="Ishida S."/>
            <person name="Jia Q."/>
            <person name="Kakita M."/>
            <person name="Kanazawa T."/>
            <person name="Kawai Y."/>
            <person name="Kawashima T."/>
            <person name="Kennedy M."/>
            <person name="Kinose K."/>
            <person name="Kinoshita T."/>
            <person name="Kohara Y."/>
            <person name="Koide E."/>
            <person name="Komatsu K."/>
            <person name="Kopischke S."/>
            <person name="Kubo M."/>
            <person name="Kyozuka J."/>
            <person name="Lagercrantz U."/>
            <person name="Lin S.S."/>
            <person name="Lindquist E."/>
            <person name="Lipzen A.M."/>
            <person name="Lu C.W."/>
            <person name="De Luna E."/>
            <person name="Martienssen R.A."/>
            <person name="Minamino N."/>
            <person name="Mizutani M."/>
            <person name="Mizutani M."/>
            <person name="Mochizuki N."/>
            <person name="Monte I."/>
            <person name="Mosher R."/>
            <person name="Nagasaki H."/>
            <person name="Nakagami H."/>
            <person name="Naramoto S."/>
            <person name="Nishitani K."/>
            <person name="Ohtani M."/>
            <person name="Okamoto T."/>
            <person name="Okumura M."/>
            <person name="Phillips J."/>
            <person name="Pollak B."/>
            <person name="Reinders A."/>
            <person name="Rovekamp M."/>
            <person name="Sano R."/>
            <person name="Sawa S."/>
            <person name="Schmid M.W."/>
            <person name="Shirakawa M."/>
            <person name="Solano R."/>
            <person name="Spunde A."/>
            <person name="Suetsugu N."/>
            <person name="Sugano S."/>
            <person name="Sugiyama A."/>
            <person name="Sun R."/>
            <person name="Suzuki Y."/>
            <person name="Takenaka M."/>
            <person name="Takezawa D."/>
            <person name="Tomogane H."/>
            <person name="Tsuzuki M."/>
            <person name="Ueda T."/>
            <person name="Umeda M."/>
            <person name="Ward J.M."/>
            <person name="Watanabe Y."/>
            <person name="Yazaki K."/>
            <person name="Yokoyama R."/>
            <person name="Yoshitake Y."/>
            <person name="Yotsui I."/>
            <person name="Zachgo S."/>
            <person name="Schmutz J."/>
        </authorList>
    </citation>
    <scope>NUCLEOTIDE SEQUENCE [LARGE SCALE GENOMIC DNA]</scope>
    <source>
        <strain evidence="3">Tak-1</strain>
    </source>
</reference>
<accession>A0A2R6WW74</accession>
<feature type="region of interest" description="Disordered" evidence="1">
    <location>
        <begin position="22"/>
        <end position="47"/>
    </location>
</feature>
<evidence type="ECO:0000256" key="1">
    <source>
        <dbReference type="SAM" id="MobiDB-lite"/>
    </source>
</evidence>
<evidence type="ECO:0000313" key="2">
    <source>
        <dbReference type="EMBL" id="PTQ38089.1"/>
    </source>
</evidence>
<proteinExistence type="predicted"/>